<sequence>MKIHPLSVKPNITLFLENRNSPIDQTSPSKLLRLPHVFAKVLELPFPSHADVMVQDTPNSVKFTVEIENFEFFGGRDSMRAHVVEIYCGITKVVIRNVETAVLLMKNARIDVWRYRLPAAAQPELTTAGVLNGKLVVTVPKSGDFRVLRT</sequence>
<dbReference type="AlphaFoldDB" id="A0AAD8I6L1"/>
<reference evidence="1" key="1">
    <citation type="submission" date="2023-02" db="EMBL/GenBank/DDBJ databases">
        <title>Genome of toxic invasive species Heracleum sosnowskyi carries increased number of genes despite the absence of recent whole-genome duplications.</title>
        <authorList>
            <person name="Schelkunov M."/>
            <person name="Shtratnikova V."/>
            <person name="Makarenko M."/>
            <person name="Klepikova A."/>
            <person name="Omelchenko D."/>
            <person name="Novikova G."/>
            <person name="Obukhova E."/>
            <person name="Bogdanov V."/>
            <person name="Penin A."/>
            <person name="Logacheva M."/>
        </authorList>
    </citation>
    <scope>NUCLEOTIDE SEQUENCE</scope>
    <source>
        <strain evidence="1">Hsosn_3</strain>
        <tissue evidence="1">Leaf</tissue>
    </source>
</reference>
<dbReference type="PANTHER" id="PTHR33879">
    <property type="entry name" value="17.6 KDA CLASS II HEAT SHOCK PROTEIN-RELATED"/>
    <property type="match status" value="1"/>
</dbReference>
<reference evidence="1" key="2">
    <citation type="submission" date="2023-05" db="EMBL/GenBank/DDBJ databases">
        <authorList>
            <person name="Schelkunov M.I."/>
        </authorList>
    </citation>
    <scope>NUCLEOTIDE SEQUENCE</scope>
    <source>
        <strain evidence="1">Hsosn_3</strain>
        <tissue evidence="1">Leaf</tissue>
    </source>
</reference>
<dbReference type="Proteomes" id="UP001237642">
    <property type="component" value="Unassembled WGS sequence"/>
</dbReference>
<evidence type="ECO:0000313" key="2">
    <source>
        <dbReference type="Proteomes" id="UP001237642"/>
    </source>
</evidence>
<name>A0AAD8I6L1_9APIA</name>
<protein>
    <submittedName>
        <fullName evidence="1">Class I heat shock protein</fullName>
    </submittedName>
</protein>
<evidence type="ECO:0000313" key="1">
    <source>
        <dbReference type="EMBL" id="KAK1380001.1"/>
    </source>
</evidence>
<proteinExistence type="predicted"/>
<organism evidence="1 2">
    <name type="scientific">Heracleum sosnowskyi</name>
    <dbReference type="NCBI Taxonomy" id="360622"/>
    <lineage>
        <taxon>Eukaryota</taxon>
        <taxon>Viridiplantae</taxon>
        <taxon>Streptophyta</taxon>
        <taxon>Embryophyta</taxon>
        <taxon>Tracheophyta</taxon>
        <taxon>Spermatophyta</taxon>
        <taxon>Magnoliopsida</taxon>
        <taxon>eudicotyledons</taxon>
        <taxon>Gunneridae</taxon>
        <taxon>Pentapetalae</taxon>
        <taxon>asterids</taxon>
        <taxon>campanulids</taxon>
        <taxon>Apiales</taxon>
        <taxon>Apiaceae</taxon>
        <taxon>Apioideae</taxon>
        <taxon>apioid superclade</taxon>
        <taxon>Tordylieae</taxon>
        <taxon>Tordyliinae</taxon>
        <taxon>Heracleum</taxon>
    </lineage>
</organism>
<dbReference type="EMBL" id="JAUIZM010000006">
    <property type="protein sequence ID" value="KAK1380001.1"/>
    <property type="molecule type" value="Genomic_DNA"/>
</dbReference>
<keyword evidence="2" id="KW-1185">Reference proteome</keyword>
<keyword evidence="1" id="KW-0346">Stress response</keyword>
<gene>
    <name evidence="1" type="ORF">POM88_026745</name>
</gene>
<dbReference type="PANTHER" id="PTHR33879:SF18">
    <property type="entry name" value="SHSP DOMAIN-CONTAINING PROTEIN"/>
    <property type="match status" value="1"/>
</dbReference>
<accession>A0AAD8I6L1</accession>
<comment type="caution">
    <text evidence="1">The sequence shown here is derived from an EMBL/GenBank/DDBJ whole genome shotgun (WGS) entry which is preliminary data.</text>
</comment>